<dbReference type="EMBL" id="KV425971">
    <property type="protein sequence ID" value="KZV94511.1"/>
    <property type="molecule type" value="Genomic_DNA"/>
</dbReference>
<dbReference type="Proteomes" id="UP000077266">
    <property type="component" value="Unassembled WGS sequence"/>
</dbReference>
<name>A0A165J952_EXIGL</name>
<protein>
    <recommendedName>
        <fullName evidence="3">F-box domain-containing protein</fullName>
    </recommendedName>
</protein>
<dbReference type="InParanoid" id="A0A165J952"/>
<dbReference type="AlphaFoldDB" id="A0A165J952"/>
<evidence type="ECO:0008006" key="3">
    <source>
        <dbReference type="Google" id="ProtNLM"/>
    </source>
</evidence>
<sequence length="215" mass="23617">MALRATDLLGVTDGAGSGSVESSPFTALPFELVAHIITAAARDRVLTSTRWVASLTLICRAIYNAVDPILVETLRITETNTEAVARNLTRFQRTQHINIVSLGCTEMETTLGALFWHHCSSLKAVTFVHTGAMLFSHHVLIMLRDRHKGNFDPVPYLHIRRCWLSSERPHLGVKGVPASITHLVTGGTGHLCLRPTDTTSVGTSVVAWHQLWHAL</sequence>
<gene>
    <name evidence="1" type="ORF">EXIGLDRAFT_767042</name>
</gene>
<evidence type="ECO:0000313" key="1">
    <source>
        <dbReference type="EMBL" id="KZV94511.1"/>
    </source>
</evidence>
<accession>A0A165J952</accession>
<evidence type="ECO:0000313" key="2">
    <source>
        <dbReference type="Proteomes" id="UP000077266"/>
    </source>
</evidence>
<keyword evidence="2" id="KW-1185">Reference proteome</keyword>
<organism evidence="1 2">
    <name type="scientific">Exidia glandulosa HHB12029</name>
    <dbReference type="NCBI Taxonomy" id="1314781"/>
    <lineage>
        <taxon>Eukaryota</taxon>
        <taxon>Fungi</taxon>
        <taxon>Dikarya</taxon>
        <taxon>Basidiomycota</taxon>
        <taxon>Agaricomycotina</taxon>
        <taxon>Agaricomycetes</taxon>
        <taxon>Auriculariales</taxon>
        <taxon>Exidiaceae</taxon>
        <taxon>Exidia</taxon>
    </lineage>
</organism>
<proteinExistence type="predicted"/>
<reference evidence="1 2" key="1">
    <citation type="journal article" date="2016" name="Mol. Biol. Evol.">
        <title>Comparative Genomics of Early-Diverging Mushroom-Forming Fungi Provides Insights into the Origins of Lignocellulose Decay Capabilities.</title>
        <authorList>
            <person name="Nagy L.G."/>
            <person name="Riley R."/>
            <person name="Tritt A."/>
            <person name="Adam C."/>
            <person name="Daum C."/>
            <person name="Floudas D."/>
            <person name="Sun H."/>
            <person name="Yadav J.S."/>
            <person name="Pangilinan J."/>
            <person name="Larsson K.H."/>
            <person name="Matsuura K."/>
            <person name="Barry K."/>
            <person name="Labutti K."/>
            <person name="Kuo R."/>
            <person name="Ohm R.A."/>
            <person name="Bhattacharya S.S."/>
            <person name="Shirouzu T."/>
            <person name="Yoshinaga Y."/>
            <person name="Martin F.M."/>
            <person name="Grigoriev I.V."/>
            <person name="Hibbett D.S."/>
        </authorList>
    </citation>
    <scope>NUCLEOTIDE SEQUENCE [LARGE SCALE GENOMIC DNA]</scope>
    <source>
        <strain evidence="1 2">HHB12029</strain>
    </source>
</reference>
<dbReference type="OrthoDB" id="3145912at2759"/>